<dbReference type="HOGENOM" id="CLU_033631_0_1_5"/>
<dbReference type="RefSeq" id="WP_015826780.1">
    <property type="nucleotide sequence ID" value="NC_012982.1"/>
</dbReference>
<evidence type="ECO:0000313" key="10">
    <source>
        <dbReference type="Proteomes" id="UP000002745"/>
    </source>
</evidence>
<keyword evidence="3 7" id="KW-1133">Transmembrane helix</keyword>
<dbReference type="EMBL" id="CP001678">
    <property type="protein sequence ID" value="ACT58630.1"/>
    <property type="molecule type" value="Genomic_DNA"/>
</dbReference>
<dbReference type="GO" id="GO:0012505">
    <property type="term" value="C:endomembrane system"/>
    <property type="evidence" value="ECO:0007669"/>
    <property type="project" value="UniProtKB-SubCell"/>
</dbReference>
<dbReference type="GO" id="GO:0016020">
    <property type="term" value="C:membrane"/>
    <property type="evidence" value="ECO:0007669"/>
    <property type="project" value="GOC"/>
</dbReference>
<dbReference type="eggNOG" id="COG3000">
    <property type="taxonomic scope" value="Bacteria"/>
</dbReference>
<dbReference type="GO" id="GO:0006643">
    <property type="term" value="P:membrane lipid metabolic process"/>
    <property type="evidence" value="ECO:0007669"/>
    <property type="project" value="TreeGrafter"/>
</dbReference>
<gene>
    <name evidence="9" type="ordered locus">Hbal_0936</name>
</gene>
<dbReference type="KEGG" id="hba:Hbal_0936"/>
<feature type="transmembrane region" description="Helical" evidence="7">
    <location>
        <begin position="83"/>
        <end position="102"/>
    </location>
</feature>
<dbReference type="GO" id="GO:0008610">
    <property type="term" value="P:lipid biosynthetic process"/>
    <property type="evidence" value="ECO:0007669"/>
    <property type="project" value="InterPro"/>
</dbReference>
<comment type="subcellular location">
    <subcellularLocation>
        <location evidence="1">Endomembrane system</location>
        <topology evidence="1">Multi-pass membrane protein</topology>
    </subcellularLocation>
</comment>
<evidence type="ECO:0000313" key="9">
    <source>
        <dbReference type="EMBL" id="ACT58630.1"/>
    </source>
</evidence>
<dbReference type="GO" id="GO:0050479">
    <property type="term" value="F:glyceryl-ether monooxygenase activity"/>
    <property type="evidence" value="ECO:0007669"/>
    <property type="project" value="TreeGrafter"/>
</dbReference>
<evidence type="ECO:0000256" key="2">
    <source>
        <dbReference type="ARBA" id="ARBA00022692"/>
    </source>
</evidence>
<evidence type="ECO:0000256" key="6">
    <source>
        <dbReference type="ARBA" id="ARBA00023136"/>
    </source>
</evidence>
<protein>
    <submittedName>
        <fullName evidence="9">Fatty acid hydroxylase</fullName>
    </submittedName>
</protein>
<keyword evidence="2 7" id="KW-0812">Transmembrane</keyword>
<evidence type="ECO:0000256" key="4">
    <source>
        <dbReference type="ARBA" id="ARBA00023002"/>
    </source>
</evidence>
<evidence type="ECO:0000256" key="5">
    <source>
        <dbReference type="ARBA" id="ARBA00023098"/>
    </source>
</evidence>
<feature type="transmembrane region" description="Helical" evidence="7">
    <location>
        <begin position="6"/>
        <end position="23"/>
    </location>
</feature>
<feature type="transmembrane region" description="Helical" evidence="7">
    <location>
        <begin position="44"/>
        <end position="68"/>
    </location>
</feature>
<dbReference type="InterPro" id="IPR051689">
    <property type="entry name" value="Sterol_desaturase/TMEM195"/>
</dbReference>
<name>C6XQM4_HIRBI</name>
<evidence type="ECO:0000259" key="8">
    <source>
        <dbReference type="Pfam" id="PF04116"/>
    </source>
</evidence>
<dbReference type="AlphaFoldDB" id="C6XQM4"/>
<dbReference type="Proteomes" id="UP000002745">
    <property type="component" value="Chromosome"/>
</dbReference>
<proteinExistence type="predicted"/>
<dbReference type="STRING" id="582402.Hbal_0936"/>
<evidence type="ECO:0000256" key="7">
    <source>
        <dbReference type="SAM" id="Phobius"/>
    </source>
</evidence>
<evidence type="ECO:0000256" key="1">
    <source>
        <dbReference type="ARBA" id="ARBA00004127"/>
    </source>
</evidence>
<reference evidence="10" key="1">
    <citation type="journal article" date="2011" name="J. Bacteriol.">
        <title>Genome sequences of eight morphologically diverse alphaproteobacteria.</title>
        <authorList>
            <consortium name="US DOE Joint Genome Institute"/>
            <person name="Brown P.J."/>
            <person name="Kysela D.T."/>
            <person name="Buechlein A."/>
            <person name="Hemmerich C."/>
            <person name="Brun Y.V."/>
        </authorList>
    </citation>
    <scope>NUCLEOTIDE SEQUENCE [LARGE SCALE GENOMIC DNA]</scope>
    <source>
        <strain evidence="10">ATCC 49814 / DSM 5838 / IFAM 1418</strain>
    </source>
</reference>
<feature type="domain" description="Fatty acid hydroxylase" evidence="8">
    <location>
        <begin position="89"/>
        <end position="226"/>
    </location>
</feature>
<accession>C6XQM4</accession>
<dbReference type="InterPro" id="IPR006694">
    <property type="entry name" value="Fatty_acid_hydroxylase"/>
</dbReference>
<dbReference type="GO" id="GO:0005506">
    <property type="term" value="F:iron ion binding"/>
    <property type="evidence" value="ECO:0007669"/>
    <property type="project" value="InterPro"/>
</dbReference>
<dbReference type="Pfam" id="PF04116">
    <property type="entry name" value="FA_hydroxylase"/>
    <property type="match status" value="1"/>
</dbReference>
<dbReference type="PANTHER" id="PTHR21624">
    <property type="entry name" value="STEROL DESATURASE-RELATED PROTEIN"/>
    <property type="match status" value="1"/>
</dbReference>
<feature type="transmembrane region" description="Helical" evidence="7">
    <location>
        <begin position="137"/>
        <end position="155"/>
    </location>
</feature>
<evidence type="ECO:0000256" key="3">
    <source>
        <dbReference type="ARBA" id="ARBA00022989"/>
    </source>
</evidence>
<sequence>MENFETILRLASFLGAFAIFALLEMYFPDRKRKLTRLQRWTGSFGLVILSNVLVKLALPLGLAAIAIWAGEQGVGLFNMVLEWPYWMVFIICFLALDLAIWFQHFLTHKIPFLWRLHRVHHTDPDVDVSTAFRFHPLEILISLGWKVLIVCVLGVPPVTIFWFQIVLNVSALFNHANILLPKWLDRIVRLLIVTPAMHRVHHSIERSQSDSNYGFFLPVWDKMFRTYRASFSNVDNAQIGQVEFQTKNDQHLDRLIVQPFK</sequence>
<keyword evidence="6 7" id="KW-0472">Membrane</keyword>
<keyword evidence="10" id="KW-1185">Reference proteome</keyword>
<dbReference type="OrthoDB" id="9770329at2"/>
<keyword evidence="5" id="KW-0443">Lipid metabolism</keyword>
<keyword evidence="4" id="KW-0560">Oxidoreductase</keyword>
<dbReference type="PANTHER" id="PTHR21624:SF1">
    <property type="entry name" value="ALKYLGLYCEROL MONOOXYGENASE"/>
    <property type="match status" value="1"/>
</dbReference>
<organism evidence="9 10">
    <name type="scientific">Hirschia baltica (strain ATCC 49814 / DSM 5838 / IFAM 1418)</name>
    <dbReference type="NCBI Taxonomy" id="582402"/>
    <lineage>
        <taxon>Bacteria</taxon>
        <taxon>Pseudomonadati</taxon>
        <taxon>Pseudomonadota</taxon>
        <taxon>Alphaproteobacteria</taxon>
        <taxon>Hyphomonadales</taxon>
        <taxon>Hyphomonadaceae</taxon>
        <taxon>Hirschia</taxon>
    </lineage>
</organism>